<name>A0A5B7EJM3_PORTR</name>
<evidence type="ECO:0000256" key="1">
    <source>
        <dbReference type="SAM" id="MobiDB-lite"/>
    </source>
</evidence>
<feature type="compositionally biased region" description="Polar residues" evidence="1">
    <location>
        <begin position="118"/>
        <end position="134"/>
    </location>
</feature>
<gene>
    <name evidence="2" type="ORF">E2C01_026797</name>
</gene>
<sequence length="145" mass="16553">MRVRSVSQSERFLSQRLTAYSLHSLIMVSDRSANYNVEDAVPPPQEGPVKEKSLVIRKDSRWLYDEDKDSSTTKIRLATILLSSFNFSIEVPMIEQSFGKPLETIQEEPEDDEENGQHHSNNVNSTEEQVSESYDNVAYVNDSKP</sequence>
<dbReference type="OrthoDB" id="3026777at2759"/>
<keyword evidence="3" id="KW-1185">Reference proteome</keyword>
<organism evidence="2 3">
    <name type="scientific">Portunus trituberculatus</name>
    <name type="common">Swimming crab</name>
    <name type="synonym">Neptunus trituberculatus</name>
    <dbReference type="NCBI Taxonomy" id="210409"/>
    <lineage>
        <taxon>Eukaryota</taxon>
        <taxon>Metazoa</taxon>
        <taxon>Ecdysozoa</taxon>
        <taxon>Arthropoda</taxon>
        <taxon>Crustacea</taxon>
        <taxon>Multicrustacea</taxon>
        <taxon>Malacostraca</taxon>
        <taxon>Eumalacostraca</taxon>
        <taxon>Eucarida</taxon>
        <taxon>Decapoda</taxon>
        <taxon>Pleocyemata</taxon>
        <taxon>Brachyura</taxon>
        <taxon>Eubrachyura</taxon>
        <taxon>Portunoidea</taxon>
        <taxon>Portunidae</taxon>
        <taxon>Portuninae</taxon>
        <taxon>Portunus</taxon>
    </lineage>
</organism>
<feature type="compositionally biased region" description="Acidic residues" evidence="1">
    <location>
        <begin position="105"/>
        <end position="114"/>
    </location>
</feature>
<dbReference type="Proteomes" id="UP000324222">
    <property type="component" value="Unassembled WGS sequence"/>
</dbReference>
<comment type="caution">
    <text evidence="2">The sequence shown here is derived from an EMBL/GenBank/DDBJ whole genome shotgun (WGS) entry which is preliminary data.</text>
</comment>
<accession>A0A5B7EJM3</accession>
<evidence type="ECO:0000313" key="3">
    <source>
        <dbReference type="Proteomes" id="UP000324222"/>
    </source>
</evidence>
<evidence type="ECO:0000313" key="2">
    <source>
        <dbReference type="EMBL" id="MPC33447.1"/>
    </source>
</evidence>
<dbReference type="AlphaFoldDB" id="A0A5B7EJM3"/>
<protein>
    <submittedName>
        <fullName evidence="2">Uncharacterized protein</fullName>
    </submittedName>
</protein>
<reference evidence="2 3" key="1">
    <citation type="submission" date="2019-05" db="EMBL/GenBank/DDBJ databases">
        <title>Another draft genome of Portunus trituberculatus and its Hox gene families provides insights of decapod evolution.</title>
        <authorList>
            <person name="Jeong J.-H."/>
            <person name="Song I."/>
            <person name="Kim S."/>
            <person name="Choi T."/>
            <person name="Kim D."/>
            <person name="Ryu S."/>
            <person name="Kim W."/>
        </authorList>
    </citation>
    <scope>NUCLEOTIDE SEQUENCE [LARGE SCALE GENOMIC DNA]</scope>
    <source>
        <tissue evidence="2">Muscle</tissue>
    </source>
</reference>
<proteinExistence type="predicted"/>
<feature type="region of interest" description="Disordered" evidence="1">
    <location>
        <begin position="98"/>
        <end position="145"/>
    </location>
</feature>
<dbReference type="EMBL" id="VSRR010002836">
    <property type="protein sequence ID" value="MPC33447.1"/>
    <property type="molecule type" value="Genomic_DNA"/>
</dbReference>